<dbReference type="NCBIfam" id="TIGR00499">
    <property type="entry name" value="lysS_bact"/>
    <property type="match status" value="1"/>
</dbReference>
<organism evidence="10 11">
    <name type="scientific">Candidatus Doudnabacteria bacterium RIFCSPHIGHO2_01_FULL_49_9</name>
    <dbReference type="NCBI Taxonomy" id="1817827"/>
    <lineage>
        <taxon>Bacteria</taxon>
        <taxon>Candidatus Doudnaibacteriota</taxon>
    </lineage>
</organism>
<dbReference type="InterPro" id="IPR004365">
    <property type="entry name" value="NA-bd_OB_tRNA"/>
</dbReference>
<dbReference type="Pfam" id="PF00152">
    <property type="entry name" value="tRNA-synt_2"/>
    <property type="match status" value="1"/>
</dbReference>
<evidence type="ECO:0000256" key="6">
    <source>
        <dbReference type="ARBA" id="ARBA00048573"/>
    </source>
</evidence>
<keyword evidence="2 7" id="KW-0479">Metal-binding</keyword>
<comment type="cofactor">
    <cofactor evidence="7 8">
        <name>Mg(2+)</name>
        <dbReference type="ChEBI" id="CHEBI:18420"/>
    </cofactor>
    <text evidence="7 8">Binds 3 Mg(2+) ions per subunit.</text>
</comment>
<dbReference type="SUPFAM" id="SSF50249">
    <property type="entry name" value="Nucleic acid-binding proteins"/>
    <property type="match status" value="1"/>
</dbReference>
<keyword evidence="4 7" id="KW-0067">ATP-binding</keyword>
<dbReference type="InterPro" id="IPR006195">
    <property type="entry name" value="aa-tRNA-synth_II"/>
</dbReference>
<evidence type="ECO:0000259" key="9">
    <source>
        <dbReference type="PROSITE" id="PS50862"/>
    </source>
</evidence>
<feature type="domain" description="Aminoacyl-transfer RNA synthetases class-II family profile" evidence="9">
    <location>
        <begin position="183"/>
        <end position="486"/>
    </location>
</feature>
<dbReference type="InterPro" id="IPR012340">
    <property type="entry name" value="NA-bd_OB-fold"/>
</dbReference>
<dbReference type="NCBIfam" id="NF001756">
    <property type="entry name" value="PRK00484.1"/>
    <property type="match status" value="1"/>
</dbReference>
<comment type="subunit">
    <text evidence="7">Homodimer.</text>
</comment>
<dbReference type="InterPro" id="IPR004364">
    <property type="entry name" value="Aa-tRNA-synt_II"/>
</dbReference>
<keyword evidence="3 7" id="KW-0547">Nucleotide-binding</keyword>
<name>A0A1F5P261_9BACT</name>
<dbReference type="CDD" id="cd04322">
    <property type="entry name" value="LysRS_N"/>
    <property type="match status" value="1"/>
</dbReference>
<dbReference type="Proteomes" id="UP000176339">
    <property type="component" value="Unassembled WGS sequence"/>
</dbReference>
<evidence type="ECO:0000313" key="10">
    <source>
        <dbReference type="EMBL" id="OGE84007.1"/>
    </source>
</evidence>
<evidence type="ECO:0000256" key="5">
    <source>
        <dbReference type="ARBA" id="ARBA00023146"/>
    </source>
</evidence>
<proteinExistence type="inferred from homology"/>
<dbReference type="EMBL" id="MFEN01000029">
    <property type="protein sequence ID" value="OGE84007.1"/>
    <property type="molecule type" value="Genomic_DNA"/>
</dbReference>
<keyword evidence="1 7" id="KW-0436">Ligase</keyword>
<evidence type="ECO:0000256" key="4">
    <source>
        <dbReference type="ARBA" id="ARBA00022840"/>
    </source>
</evidence>
<comment type="caution">
    <text evidence="10">The sequence shown here is derived from an EMBL/GenBank/DDBJ whole genome shotgun (WGS) entry which is preliminary data.</text>
</comment>
<dbReference type="EC" id="6.1.1.6" evidence="7"/>
<keyword evidence="7 8" id="KW-0460">Magnesium</keyword>
<dbReference type="PRINTS" id="PR00982">
    <property type="entry name" value="TRNASYNTHLYS"/>
</dbReference>
<comment type="subcellular location">
    <subcellularLocation>
        <location evidence="7">Cytoplasm</location>
    </subcellularLocation>
</comment>
<dbReference type="SUPFAM" id="SSF55681">
    <property type="entry name" value="Class II aaRS and biotin synthetases"/>
    <property type="match status" value="1"/>
</dbReference>
<dbReference type="PROSITE" id="PS50862">
    <property type="entry name" value="AA_TRNA_LIGASE_II"/>
    <property type="match status" value="1"/>
</dbReference>
<dbReference type="GO" id="GO:0000049">
    <property type="term" value="F:tRNA binding"/>
    <property type="evidence" value="ECO:0007669"/>
    <property type="project" value="TreeGrafter"/>
</dbReference>
<dbReference type="PANTHER" id="PTHR42918">
    <property type="entry name" value="LYSYL-TRNA SYNTHETASE"/>
    <property type="match status" value="1"/>
</dbReference>
<dbReference type="GO" id="GO:0005829">
    <property type="term" value="C:cytosol"/>
    <property type="evidence" value="ECO:0007669"/>
    <property type="project" value="TreeGrafter"/>
</dbReference>
<reference evidence="10 11" key="1">
    <citation type="journal article" date="2016" name="Nat. Commun.">
        <title>Thousands of microbial genomes shed light on interconnected biogeochemical processes in an aquifer system.</title>
        <authorList>
            <person name="Anantharaman K."/>
            <person name="Brown C.T."/>
            <person name="Hug L.A."/>
            <person name="Sharon I."/>
            <person name="Castelle C.J."/>
            <person name="Probst A.J."/>
            <person name="Thomas B.C."/>
            <person name="Singh A."/>
            <person name="Wilkins M.J."/>
            <person name="Karaoz U."/>
            <person name="Brodie E.L."/>
            <person name="Williams K.H."/>
            <person name="Hubbard S.S."/>
            <person name="Banfield J.F."/>
        </authorList>
    </citation>
    <scope>NUCLEOTIDE SEQUENCE [LARGE SCALE GENOMIC DNA]</scope>
</reference>
<evidence type="ECO:0000256" key="3">
    <source>
        <dbReference type="ARBA" id="ARBA00022741"/>
    </source>
</evidence>
<keyword evidence="7" id="KW-0963">Cytoplasm</keyword>
<evidence type="ECO:0000313" key="11">
    <source>
        <dbReference type="Proteomes" id="UP000176339"/>
    </source>
</evidence>
<keyword evidence="7" id="KW-0648">Protein biosynthesis</keyword>
<dbReference type="InterPro" id="IPR045864">
    <property type="entry name" value="aa-tRNA-synth_II/BPL/LPL"/>
</dbReference>
<dbReference type="PANTHER" id="PTHR42918:SF15">
    <property type="entry name" value="LYSINE--TRNA LIGASE, CHLOROPLASTIC_MITOCHONDRIAL"/>
    <property type="match status" value="1"/>
</dbReference>
<dbReference type="Pfam" id="PF01336">
    <property type="entry name" value="tRNA_anti-codon"/>
    <property type="match status" value="1"/>
</dbReference>
<dbReference type="GO" id="GO:0006430">
    <property type="term" value="P:lysyl-tRNA aminoacylation"/>
    <property type="evidence" value="ECO:0007669"/>
    <property type="project" value="UniProtKB-UniRule"/>
</dbReference>
<accession>A0A1F5P261</accession>
<dbReference type="Gene3D" id="3.30.930.10">
    <property type="entry name" value="Bira Bifunctional Protein, Domain 2"/>
    <property type="match status" value="1"/>
</dbReference>
<evidence type="ECO:0000256" key="8">
    <source>
        <dbReference type="RuleBase" id="RU000336"/>
    </source>
</evidence>
<evidence type="ECO:0000256" key="2">
    <source>
        <dbReference type="ARBA" id="ARBA00022723"/>
    </source>
</evidence>
<dbReference type="GO" id="GO:0005524">
    <property type="term" value="F:ATP binding"/>
    <property type="evidence" value="ECO:0007669"/>
    <property type="project" value="UniProtKB-UniRule"/>
</dbReference>
<comment type="caution">
    <text evidence="7">Lacks conserved residue(s) required for the propagation of feature annotation.</text>
</comment>
<comment type="catalytic activity">
    <reaction evidence="6 7 8">
        <text>tRNA(Lys) + L-lysine + ATP = L-lysyl-tRNA(Lys) + AMP + diphosphate</text>
        <dbReference type="Rhea" id="RHEA:20792"/>
        <dbReference type="Rhea" id="RHEA-COMP:9696"/>
        <dbReference type="Rhea" id="RHEA-COMP:9697"/>
        <dbReference type="ChEBI" id="CHEBI:30616"/>
        <dbReference type="ChEBI" id="CHEBI:32551"/>
        <dbReference type="ChEBI" id="CHEBI:33019"/>
        <dbReference type="ChEBI" id="CHEBI:78442"/>
        <dbReference type="ChEBI" id="CHEBI:78529"/>
        <dbReference type="ChEBI" id="CHEBI:456215"/>
        <dbReference type="EC" id="6.1.1.6"/>
    </reaction>
</comment>
<dbReference type="GO" id="GO:0004824">
    <property type="term" value="F:lysine-tRNA ligase activity"/>
    <property type="evidence" value="ECO:0007669"/>
    <property type="project" value="UniProtKB-UniRule"/>
</dbReference>
<gene>
    <name evidence="7" type="primary">lysS</name>
    <name evidence="10" type="ORF">A2846_02455</name>
</gene>
<evidence type="ECO:0000256" key="7">
    <source>
        <dbReference type="HAMAP-Rule" id="MF_00252"/>
    </source>
</evidence>
<feature type="binding site" evidence="7">
    <location>
        <position position="411"/>
    </location>
    <ligand>
        <name>Mg(2+)</name>
        <dbReference type="ChEBI" id="CHEBI:18420"/>
        <label>2</label>
    </ligand>
</feature>
<dbReference type="GO" id="GO:0000287">
    <property type="term" value="F:magnesium ion binding"/>
    <property type="evidence" value="ECO:0007669"/>
    <property type="project" value="UniProtKB-UniRule"/>
</dbReference>
<dbReference type="InterPro" id="IPR002313">
    <property type="entry name" value="Lys-tRNA-ligase_II"/>
</dbReference>
<dbReference type="InterPro" id="IPR018149">
    <property type="entry name" value="Lys-tRNA-synth_II_C"/>
</dbReference>
<keyword evidence="5 7" id="KW-0030">Aminoacyl-tRNA synthetase</keyword>
<dbReference type="Gene3D" id="2.40.50.140">
    <property type="entry name" value="Nucleic acid-binding proteins"/>
    <property type="match status" value="1"/>
</dbReference>
<dbReference type="InterPro" id="IPR044136">
    <property type="entry name" value="Lys-tRNA-ligase_II_N"/>
</dbReference>
<feature type="binding site" evidence="7">
    <location>
        <position position="411"/>
    </location>
    <ligand>
        <name>Mg(2+)</name>
        <dbReference type="ChEBI" id="CHEBI:18420"/>
        <label>1</label>
    </ligand>
</feature>
<protein>
    <recommendedName>
        <fullName evidence="7">Lysine--tRNA ligase</fullName>
        <ecNumber evidence="7">6.1.1.6</ecNumber>
    </recommendedName>
    <alternativeName>
        <fullName evidence="7">Lysyl-tRNA synthetase</fullName>
        <shortName evidence="7">LysRS</shortName>
    </alternativeName>
</protein>
<comment type="similarity">
    <text evidence="7">Belongs to the class-II aminoacyl-tRNA synthetase family.</text>
</comment>
<sequence>MTEKEQKLYQDRLKKLENLRAAGIDPFPAKGERSHTVAEALAEFEKITPSQSPPHEGEKIVVAGRIKALRAHGGLVFGNIEDESGAMQFMLREEDLGKDKFSLIENFDIGDFFEGTGTLIETKRGEKTLLLADYKILTKSLRALPDQYHGLKDVETRLRKRYLDLLANPETREMFRKKSVFWQTIREFLSEKGFLEVETPVLENVPGGAEAQPFVTHYNALDRDFYLRISLELPLKRLLVGGYEKVFEIGRIFRNEGISAEHLQDYTQMEFYWAYADYEELMEMIEELYRHIVKDLFGSTKVSSGGVEIDWGGKWKRYDFYELFEQHAGLDLRKADVKDLKSKADDLKIKYEKFAGRGRLIDLIYKKTVRSKLVEPGFLIDPPVELEPLAKRTEKDPNRVQRVQIMAWGTELGKGFSELNDPIDQLGRFEEQMKLRAAGDKDAQQLDEDFVEALEYGMPPAAGFGMSERFFAVLMDKSIRETVIFPPMKEDK</sequence>
<dbReference type="HAMAP" id="MF_00252">
    <property type="entry name" value="Lys_tRNA_synth_class2"/>
    <property type="match status" value="1"/>
</dbReference>
<evidence type="ECO:0000256" key="1">
    <source>
        <dbReference type="ARBA" id="ARBA00022598"/>
    </source>
</evidence>
<dbReference type="AlphaFoldDB" id="A0A1F5P261"/>